<dbReference type="Proteomes" id="UP001163321">
    <property type="component" value="Chromosome 3"/>
</dbReference>
<proteinExistence type="predicted"/>
<sequence>MARQVDASLKRVKLLLRVCTTPRSTRRFLYTFPSSNLSNFEIVNPSTSFHREHQSLVTRFPTHQALERVRSLLQLPQRRMLLLTAASESPVRQLLERDSSAFELDRLGHGIFGVCEFSQLILRENGHERHVFHRAQLLALLLHSKLELPLTSASKLQRRKAALDILQLFQLLEKNGVTSEDYNEYAMKSEDKIQLDLAGIYRKYQDLLMQHNATSWDGLVLEMLTMCGVRIASVSLKSSMDKEFSKSVLREYTDVVVDDVQKMTPAMATLVGHLCGQPSVQSSASFSRVLFNGDECPRMKSLERQLLSTAAGCTYHKRTLNRIILENGDEALKKKAKMQAFAQQILTQQSGTNTKVAAPVPLKCWRFGSCESEENYIGTFLAERMKDGATNVTVLCPTYADAHRITLAFQRQGLVSQLDGDQFLAKSNYSGARIHLFDEPGVNAVYSLLCALHFPSDSRHLYNVLRSTFFSFPAELLSWLMEKEQQSYVDLFQVLETFVACRAKSLGTSFNQTDGGEHQLPQAVSCQLEAGLLLAEGFVDIIKRLRTKCHELTAAEIVQTFLESTGRMEALLHPNSLEEERESLALADFLRELENAQTVVRSDRIPFVVPYLQQLRETDLSSSALWRNTSIDASMKTAAKDYCIRVLPLTASVLQCSASFVNDKAECRRHVLVLMSMRDSKFPGRMKRLTLPLPYDLLAKPFPVQSRIEHLEQCEQLAYEALTRCEYDEVILSFPELGVSLSSKREVLSRTFQPIWHEGDQPGTAHVRNESDATSSRTDGSRLIQSALMKHVTPEPHQSLTFGLSEMARVMRSDGKRISIPGARIAYEPRHLSYSQISEYLRCPRRYYLSRVMKLNGDISISMMFGRALHEGIAAFANSLAAAQLDGEITEERKAFAAARAEEAFRQSWSGDGYGLFNSEDQASVLFDRGIISLNQFIETHYNDSHLDEIVYVEHPFTCFIPRANMHLRGVWDRIDRVSNPNINVLSSFVIKEFKSNITGTERKMDKQATESFQLKLYMYAFCQVFGEAPYGAKLQEIGGNYSQLSSKARGVKCGKVGDGFVPFSEKAAQEAEDTIVEVVGRLRLGDFEPTPSYIECAFCPYAGSACHFTTDEALQER</sequence>
<organism evidence="1 2">
    <name type="scientific">Peronosclerospora sorghi</name>
    <dbReference type="NCBI Taxonomy" id="230839"/>
    <lineage>
        <taxon>Eukaryota</taxon>
        <taxon>Sar</taxon>
        <taxon>Stramenopiles</taxon>
        <taxon>Oomycota</taxon>
        <taxon>Peronosporomycetes</taxon>
        <taxon>Peronosporales</taxon>
        <taxon>Peronosporaceae</taxon>
        <taxon>Peronosclerospora</taxon>
    </lineage>
</organism>
<gene>
    <name evidence="1" type="ORF">PsorP6_007482</name>
</gene>
<evidence type="ECO:0000313" key="2">
    <source>
        <dbReference type="Proteomes" id="UP001163321"/>
    </source>
</evidence>
<accession>A0ACC0WAU2</accession>
<keyword evidence="2" id="KW-1185">Reference proteome</keyword>
<reference evidence="1 2" key="1">
    <citation type="journal article" date="2022" name="bioRxiv">
        <title>The genome of the oomycete Peronosclerospora sorghi, a cosmopolitan pathogen of maize and sorghum, is inflated with dispersed pseudogenes.</title>
        <authorList>
            <person name="Fletcher K."/>
            <person name="Martin F."/>
            <person name="Isakeit T."/>
            <person name="Cavanaugh K."/>
            <person name="Magill C."/>
            <person name="Michelmore R."/>
        </authorList>
    </citation>
    <scope>NUCLEOTIDE SEQUENCE [LARGE SCALE GENOMIC DNA]</scope>
    <source>
        <strain evidence="1">P6</strain>
    </source>
</reference>
<comment type="caution">
    <text evidence="1">The sequence shown here is derived from an EMBL/GenBank/DDBJ whole genome shotgun (WGS) entry which is preliminary data.</text>
</comment>
<name>A0ACC0WAU2_9STRA</name>
<evidence type="ECO:0000313" key="1">
    <source>
        <dbReference type="EMBL" id="KAI9915894.1"/>
    </source>
</evidence>
<protein>
    <submittedName>
        <fullName evidence="1">Uncharacterized protein</fullName>
    </submittedName>
</protein>
<dbReference type="EMBL" id="CM047582">
    <property type="protein sequence ID" value="KAI9915894.1"/>
    <property type="molecule type" value="Genomic_DNA"/>
</dbReference>